<dbReference type="InterPro" id="IPR003395">
    <property type="entry name" value="RecF/RecN/SMC_N"/>
</dbReference>
<keyword evidence="3" id="KW-0498">Mitosis</keyword>
<dbReference type="EMBL" id="JBDODL010000096">
    <property type="protein sequence ID" value="MES1918623.1"/>
    <property type="molecule type" value="Genomic_DNA"/>
</dbReference>
<comment type="subcellular location">
    <subcellularLocation>
        <location evidence="1">Nucleus</location>
    </subcellularLocation>
</comment>
<keyword evidence="5" id="KW-0131">Cell cycle</keyword>
<dbReference type="Proteomes" id="UP001439008">
    <property type="component" value="Unassembled WGS sequence"/>
</dbReference>
<keyword evidence="4" id="KW-0539">Nucleus</keyword>
<keyword evidence="8" id="KW-1185">Reference proteome</keyword>
<evidence type="ECO:0000256" key="5">
    <source>
        <dbReference type="ARBA" id="ARBA00023306"/>
    </source>
</evidence>
<dbReference type="SUPFAM" id="SSF52540">
    <property type="entry name" value="P-loop containing nucleoside triphosphate hydrolases"/>
    <property type="match status" value="1"/>
</dbReference>
<feature type="domain" description="RecF/RecN/SMC N-terminal" evidence="6">
    <location>
        <begin position="3"/>
        <end position="123"/>
    </location>
</feature>
<dbReference type="Pfam" id="PF02463">
    <property type="entry name" value="SMC_N"/>
    <property type="match status" value="1"/>
</dbReference>
<evidence type="ECO:0000256" key="2">
    <source>
        <dbReference type="ARBA" id="ARBA00022618"/>
    </source>
</evidence>
<proteinExistence type="predicted"/>
<evidence type="ECO:0000259" key="6">
    <source>
        <dbReference type="Pfam" id="PF02463"/>
    </source>
</evidence>
<comment type="caution">
    <text evidence="7">The sequence shown here is derived from an EMBL/GenBank/DDBJ whole genome shotgun (WGS) entry which is preliminary data.</text>
</comment>
<evidence type="ECO:0000256" key="1">
    <source>
        <dbReference type="ARBA" id="ARBA00004123"/>
    </source>
</evidence>
<sequence length="155" mass="17090">MGIKSLILNNWKSYNGQTSIPIKQFAAIIGPNGCGKSNLLDAICFALGVNSAKLRGKKMQDQIHKLADGTSAKFASVEIIFEKSAEKDLILSGIVSFKRTVNALGNSSFEFENKTVSKKNYFEKVFSSNSVGANRDSEAQQEFSCFPGRHRFDRL</sequence>
<keyword evidence="2" id="KW-0132">Cell division</keyword>
<evidence type="ECO:0000256" key="4">
    <source>
        <dbReference type="ARBA" id="ARBA00023242"/>
    </source>
</evidence>
<dbReference type="PANTHER" id="PTHR18937:SF12">
    <property type="entry name" value="STRUCTURAL MAINTENANCE OF CHROMOSOMES PROTEIN"/>
    <property type="match status" value="1"/>
</dbReference>
<dbReference type="Gene3D" id="3.40.50.300">
    <property type="entry name" value="P-loop containing nucleotide triphosphate hydrolases"/>
    <property type="match status" value="1"/>
</dbReference>
<name>A0ABV2AGV0_9EUKA</name>
<organism evidence="7 8">
    <name type="scientific">Bonamia ostreae</name>
    <dbReference type="NCBI Taxonomy" id="126728"/>
    <lineage>
        <taxon>Eukaryota</taxon>
        <taxon>Sar</taxon>
        <taxon>Rhizaria</taxon>
        <taxon>Endomyxa</taxon>
        <taxon>Ascetosporea</taxon>
        <taxon>Haplosporida</taxon>
        <taxon>Bonamia</taxon>
    </lineage>
</organism>
<dbReference type="InterPro" id="IPR027417">
    <property type="entry name" value="P-loop_NTPase"/>
</dbReference>
<evidence type="ECO:0000313" key="8">
    <source>
        <dbReference type="Proteomes" id="UP001439008"/>
    </source>
</evidence>
<dbReference type="PANTHER" id="PTHR18937">
    <property type="entry name" value="STRUCTURAL MAINTENANCE OF CHROMOSOMES SMC FAMILY MEMBER"/>
    <property type="match status" value="1"/>
</dbReference>
<accession>A0ABV2AGV0</accession>
<evidence type="ECO:0000256" key="3">
    <source>
        <dbReference type="ARBA" id="ARBA00022776"/>
    </source>
</evidence>
<reference evidence="7 8" key="1">
    <citation type="journal article" date="2024" name="BMC Biol.">
        <title>Comparative genomics of Ascetosporea gives new insight into the evolutionary basis for animal parasitism in Rhizaria.</title>
        <authorList>
            <person name="Hiltunen Thoren M."/>
            <person name="Onut-Brannstrom I."/>
            <person name="Alfjorden A."/>
            <person name="Peckova H."/>
            <person name="Swords F."/>
            <person name="Hooper C."/>
            <person name="Holzer A.S."/>
            <person name="Bass D."/>
            <person name="Burki F."/>
        </authorList>
    </citation>
    <scope>NUCLEOTIDE SEQUENCE [LARGE SCALE GENOMIC DNA]</scope>
    <source>
        <strain evidence="7">20-A016</strain>
    </source>
</reference>
<gene>
    <name evidence="7" type="ORF">MHBO_000566</name>
</gene>
<protein>
    <recommendedName>
        <fullName evidence="6">RecF/RecN/SMC N-terminal domain-containing protein</fullName>
    </recommendedName>
</protein>
<evidence type="ECO:0000313" key="7">
    <source>
        <dbReference type="EMBL" id="MES1918623.1"/>
    </source>
</evidence>